<evidence type="ECO:0000313" key="5">
    <source>
        <dbReference type="EMBL" id="QHV99013.1"/>
    </source>
</evidence>
<protein>
    <submittedName>
        <fullName evidence="5">DUF11 domain-containing protein</fullName>
    </submittedName>
</protein>
<feature type="repeat" description="NHL" evidence="2">
    <location>
        <begin position="206"/>
        <end position="242"/>
    </location>
</feature>
<dbReference type="NCBIfam" id="NF041518">
    <property type="entry name" value="choice_anch_Q"/>
    <property type="match status" value="1"/>
</dbReference>
<keyword evidence="6" id="KW-1185">Reference proteome</keyword>
<reference evidence="5 6" key="1">
    <citation type="submission" date="2019-11" db="EMBL/GenBank/DDBJ databases">
        <title>Spirosoma endbachense sp. nov., isolated from a natural salt meadow.</title>
        <authorList>
            <person name="Rojas J."/>
            <person name="Ambika Manirajan B."/>
            <person name="Ratering S."/>
            <person name="Suarez C."/>
            <person name="Geissler-Plaum R."/>
            <person name="Schnell S."/>
        </authorList>
    </citation>
    <scope>NUCLEOTIDE SEQUENCE [LARGE SCALE GENOMIC DNA]</scope>
    <source>
        <strain evidence="5 6">I-24</strain>
    </source>
</reference>
<dbReference type="Pfam" id="PF01436">
    <property type="entry name" value="NHL"/>
    <property type="match status" value="4"/>
</dbReference>
<dbReference type="GO" id="GO:0016020">
    <property type="term" value="C:membrane"/>
    <property type="evidence" value="ECO:0007669"/>
    <property type="project" value="InterPro"/>
</dbReference>
<dbReference type="SMART" id="SM00409">
    <property type="entry name" value="IG"/>
    <property type="match status" value="3"/>
</dbReference>
<dbReference type="Pfam" id="PF05345">
    <property type="entry name" value="He_PIG"/>
    <property type="match status" value="1"/>
</dbReference>
<dbReference type="InterPro" id="IPR001258">
    <property type="entry name" value="NHL_repeat"/>
</dbReference>
<dbReference type="PANTHER" id="PTHR24104:SF25">
    <property type="entry name" value="PROTEIN LIN-41"/>
    <property type="match status" value="1"/>
</dbReference>
<dbReference type="Gene3D" id="2.60.40.10">
    <property type="entry name" value="Immunoglobulins"/>
    <property type="match status" value="3"/>
</dbReference>
<feature type="compositionally biased region" description="Polar residues" evidence="3">
    <location>
        <begin position="1076"/>
        <end position="1090"/>
    </location>
</feature>
<feature type="repeat" description="NHL" evidence="2">
    <location>
        <begin position="100"/>
        <end position="136"/>
    </location>
</feature>
<dbReference type="PANTHER" id="PTHR24104">
    <property type="entry name" value="E3 UBIQUITIN-PROTEIN LIGASE NHLRC1-RELATED"/>
    <property type="match status" value="1"/>
</dbReference>
<evidence type="ECO:0000313" key="6">
    <source>
        <dbReference type="Proteomes" id="UP000464577"/>
    </source>
</evidence>
<dbReference type="InterPro" id="IPR059226">
    <property type="entry name" value="Choice_anch_Q_dom"/>
</dbReference>
<dbReference type="InterPro" id="IPR050952">
    <property type="entry name" value="TRIM-NHL_E3_ligases"/>
</dbReference>
<dbReference type="GO" id="GO:0005509">
    <property type="term" value="F:calcium ion binding"/>
    <property type="evidence" value="ECO:0007669"/>
    <property type="project" value="InterPro"/>
</dbReference>
<dbReference type="SUPFAM" id="SSF48726">
    <property type="entry name" value="Immunoglobulin"/>
    <property type="match status" value="2"/>
</dbReference>
<feature type="repeat" description="NHL" evidence="2">
    <location>
        <begin position="259"/>
        <end position="295"/>
    </location>
</feature>
<feature type="repeat" description="NHL" evidence="2">
    <location>
        <begin position="312"/>
        <end position="348"/>
    </location>
</feature>
<dbReference type="InterPro" id="IPR006644">
    <property type="entry name" value="Cadg"/>
</dbReference>
<dbReference type="InterPro" id="IPR007110">
    <property type="entry name" value="Ig-like_dom"/>
</dbReference>
<dbReference type="SUPFAM" id="SSF49313">
    <property type="entry name" value="Cadherin-like"/>
    <property type="match status" value="1"/>
</dbReference>
<dbReference type="KEGG" id="senf:GJR95_30175"/>
<sequence>MKKLVLAYKEWAGLTTRCVVVLMLLVMSAPGLKAQFCPNGTTVAGGNGRGSANNQFNSPDRIVIDGSGNLYVSDKSNNRVQKFAPGSTIGVTVAGGNGSGNGTTQLDQPRGIAIDGAGNLYVADRNNHRIQKFPPNSTSATSGITVAGGNGNGSAANQLTTPLDVFIAGSENLYVVDNGNVRVQKFPPNSTSATSGTTVAGGNGGGSAPNQLFGPAGLAFDGSGNLYVVSTSNQRIQKFPPNSTSATASTLVVGGNGPGDAPTQLFNPQAIVVDGSGNLYVADANNHRIQKFPPNSTSATAGITVAGENGGGSAPNQFIGPSGLAFDGSGNLYVVDSSNDRVQRFTPGIPTDITTQPPAGQSVCAGQTVTAAVSVSGTVSGYQWYRDGTLVNGQTSATLSLSNVTTAQSGSYSVVVTGSCNSVTSTAFSLTVNPLPTVSITANPSLTITQGNSTTLTASGASSYRWSGGQTTAAISASVTGTYSVTGTTGSCSSMTSAVVSVEALPCGSVVYVTPTGAGLQNGSSWTNALSGTALQTAINTAAGCGAQVWVGAGLYKPTTGTDRTISFSIPSGLKVYGGYAGSGPSPDARTTFPSSTTFSGDIGTLNNITDNTYNVVRFKNASADTRLDGIVITGGNANGNNAFSYNTGGGILNDGGGAGNSSNPMLVNLSLVANSAGAGGGLFNNGNNGGNSSPRLQNVSIISNSASFGGGLYNNGTIQGNSSPVLINVSFIGNSATLGGGLLNDASQGSSSPVLTNVSFRANSGSNGGSAFCNVDASISVTNGVFFDNGGANSFNGDNITIRSSLLEPTVTGYTTDPSNLTTSTSPFVSETDLQLTACSAAINAGDNTAYNNAAGPATDLAGNPRFYASGQIDIGAYEFQGTSAILAITQQPVSSSSVAAGANVRVPVGISGIPTSLQWYNGAGMVSGQSSATLTLTNVQPSQAGSYSLVVTSACNSLTTNAFGLSVLNGPMISATKTVSGSFIPGGAITYTLVLTNTGQTTQANNPGDELVDILPASLNLVSAQADGGTALATVGTNTVTWNGSISPAGSITITIQATIQNGTAGQTLSNQATLSYDSDGNETNDASALTDDPSVGGAANPTSLVVGCPVESVSLTPGSSVVCSPASITLTASPGGSSYLFSQGASQIGGSAGNTATVSSSGAYSVTITYASGCTATAATSVTVNSLPSASLQNNGPLTCVQTSVTLTAGGGSSYSFSGPNGPITSSGNTAMVSQEGVYSVTVLSGSGCSSVASTTVTSNADLAAPTLQASASSTSNQPISVTATGCGGSINWLPQGGTGQAIGSIYTFTQPGNYTLTATCSVGNCTSPQAAPVSLQILPGSFAITKVTMVNCQLIDEAKGGYQVQFTPQYSGANGNPISFSVVNEMPTTTAPPPYSLKLYTDNPVITLVANQAGHAEARFAYNWFASCQSGTDPNQAPTTSGIPNQIILVGQAYQLNLNNYFSDPDGQALTYSATGLPAGLSVNGSLVSGTPSTTGVSSVQVTALDPAGLSAQTSFQLTVNPAPTTPSGFTIVGVSTVSCEVVSPGLRRVTFTPQYGGTDSSPISFSVVNEMPTTTNPGPYSLNLYTDNPRITLNAKQGSSIASYVYNWLAVCTAPTRVGASDAERGLQVKVLGNPIEDKSVEVEIRGVAGQAVQLNLTDLQGKVLHQQRLEEVGSVERVSVPVGAGKGILLLRVNTTQEHQQLKLLKP</sequence>
<dbReference type="Proteomes" id="UP000464577">
    <property type="component" value="Chromosome"/>
</dbReference>
<dbReference type="SUPFAM" id="SSF63829">
    <property type="entry name" value="Calcium-dependent phosphotriesterase"/>
    <property type="match status" value="1"/>
</dbReference>
<dbReference type="InterPro" id="IPR036179">
    <property type="entry name" value="Ig-like_dom_sf"/>
</dbReference>
<dbReference type="PROSITE" id="PS51125">
    <property type="entry name" value="NHL"/>
    <property type="match status" value="5"/>
</dbReference>
<dbReference type="InterPro" id="IPR011050">
    <property type="entry name" value="Pectin_lyase_fold/virulence"/>
</dbReference>
<keyword evidence="1" id="KW-0677">Repeat</keyword>
<dbReference type="InterPro" id="IPR015919">
    <property type="entry name" value="Cadherin-like_sf"/>
</dbReference>
<dbReference type="SMART" id="SM00736">
    <property type="entry name" value="CADG"/>
    <property type="match status" value="1"/>
</dbReference>
<feature type="compositionally biased region" description="Low complexity" evidence="3">
    <location>
        <begin position="189"/>
        <end position="198"/>
    </location>
</feature>
<proteinExistence type="predicted"/>
<evidence type="ECO:0000256" key="2">
    <source>
        <dbReference type="PROSITE-ProRule" id="PRU00504"/>
    </source>
</evidence>
<evidence type="ECO:0000259" key="4">
    <source>
        <dbReference type="PROSITE" id="PS50835"/>
    </source>
</evidence>
<dbReference type="RefSeq" id="WP_162389418.1">
    <property type="nucleotide sequence ID" value="NZ_CP045997.1"/>
</dbReference>
<feature type="repeat" description="NHL" evidence="2">
    <location>
        <begin position="49"/>
        <end position="86"/>
    </location>
</feature>
<dbReference type="Gene3D" id="2.40.10.500">
    <property type="match status" value="2"/>
</dbReference>
<feature type="region of interest" description="Disordered" evidence="3">
    <location>
        <begin position="1076"/>
        <end position="1098"/>
    </location>
</feature>
<organism evidence="5 6">
    <name type="scientific">Spirosoma endbachense</name>
    <dbReference type="NCBI Taxonomy" id="2666025"/>
    <lineage>
        <taxon>Bacteria</taxon>
        <taxon>Pseudomonadati</taxon>
        <taxon>Bacteroidota</taxon>
        <taxon>Cytophagia</taxon>
        <taxon>Cytophagales</taxon>
        <taxon>Cytophagaceae</taxon>
        <taxon>Spirosoma</taxon>
    </lineage>
</organism>
<accession>A0A6P1W0U4</accession>
<dbReference type="Gene3D" id="2.120.10.30">
    <property type="entry name" value="TolB, C-terminal domain"/>
    <property type="match status" value="1"/>
</dbReference>
<dbReference type="CDD" id="cd05819">
    <property type="entry name" value="NHL"/>
    <property type="match status" value="1"/>
</dbReference>
<dbReference type="InterPro" id="IPR011042">
    <property type="entry name" value="6-blade_b-propeller_TolB-like"/>
</dbReference>
<name>A0A6P1W0U4_9BACT</name>
<dbReference type="InterPro" id="IPR013783">
    <property type="entry name" value="Ig-like_fold"/>
</dbReference>
<evidence type="ECO:0000256" key="3">
    <source>
        <dbReference type="SAM" id="MobiDB-lite"/>
    </source>
</evidence>
<feature type="region of interest" description="Disordered" evidence="3">
    <location>
        <begin position="186"/>
        <end position="208"/>
    </location>
</feature>
<evidence type="ECO:0000256" key="1">
    <source>
        <dbReference type="ARBA" id="ARBA00022737"/>
    </source>
</evidence>
<feature type="domain" description="Ig-like" evidence="4">
    <location>
        <begin position="350"/>
        <end position="431"/>
    </location>
</feature>
<dbReference type="PROSITE" id="PS50835">
    <property type="entry name" value="IG_LIKE"/>
    <property type="match status" value="1"/>
</dbReference>
<dbReference type="GO" id="GO:0008270">
    <property type="term" value="F:zinc ion binding"/>
    <property type="evidence" value="ECO:0007669"/>
    <property type="project" value="UniProtKB-KW"/>
</dbReference>
<gene>
    <name evidence="5" type="ORF">GJR95_30175</name>
</gene>
<dbReference type="SUPFAM" id="SSF51126">
    <property type="entry name" value="Pectin lyase-like"/>
    <property type="match status" value="1"/>
</dbReference>
<dbReference type="InterPro" id="IPR003599">
    <property type="entry name" value="Ig_sub"/>
</dbReference>
<dbReference type="EMBL" id="CP045997">
    <property type="protein sequence ID" value="QHV99013.1"/>
    <property type="molecule type" value="Genomic_DNA"/>
</dbReference>